<evidence type="ECO:0000256" key="1">
    <source>
        <dbReference type="SAM" id="Phobius"/>
    </source>
</evidence>
<keyword evidence="1" id="KW-0472">Membrane</keyword>
<dbReference type="OrthoDB" id="9763076at2"/>
<dbReference type="EMBL" id="SIRS01000002">
    <property type="protein sequence ID" value="TBN17700.1"/>
    <property type="molecule type" value="Genomic_DNA"/>
</dbReference>
<name>A0A4Q9FQQ5_9FLAO</name>
<dbReference type="Proteomes" id="UP000292372">
    <property type="component" value="Unassembled WGS sequence"/>
</dbReference>
<gene>
    <name evidence="2" type="ORF">EYD46_05120</name>
</gene>
<reference evidence="2 3" key="1">
    <citation type="journal article" date="2015" name="Int. J. Syst. Evol. Microbiol.">
        <title>Hyunsoonleella pacifica sp. nov., isolated from seawater of South Pacific Gyre.</title>
        <authorList>
            <person name="Gao X."/>
            <person name="Zhang Z."/>
            <person name="Dai X."/>
            <person name="Zhang X.H."/>
        </authorList>
    </citation>
    <scope>NUCLEOTIDE SEQUENCE [LARGE SCALE GENOMIC DNA]</scope>
    <source>
        <strain evidence="2 3">SW033</strain>
    </source>
</reference>
<sequence>MQTEILLYIILSGIIALLVALFQYKYKSKYKGKLSLVFTFLRFLTVFALLLLLINPKFTQVKVYTETPNLILAIDNSNSIAHLNQEEDALKLLESLKNDPKLNKNFDLEMFSFDEALKNSKAFNFKSQGSNIDAALREISEVYKNDIAPIVLISDGNQTFGNDYSVSNVYSQPVYPIILGDTVTYTDLKIKQLNVNKYAFLKNKFPVEAILVYQGNKRISSRFSVSSNGRIIFSKKINFSKENNSEIIQFTLPANRVGIRSYVATLEPLQTEKNTINNSKNFAVEVIDQKTKIAIVSDILHPDIGAFKKSIETNEQRSVSILNPFEILDRINEFQLIILYQPSNKFKRLYQSLNTLSVNTFTVIGSKTELGFLNNTNEILTHENTGQVEDFQPRLNLNFSPFLVEDINFESFPPLKGAFGASKFSVPFETLLDKTVLGIQKEEPLLATLEYNGRREAILFGEGIWRWRAQSFINEKSFSNFDNFIGKLVQYLASNKRKTRLTVDYESFYTGSANIIFKSQIFDKNYEFDARQSLELILENIISKEKQVLPFVLKNNNYQIDLTGIEASKYNFLVRSKNENISKSGSFEVLEYNIEQQFLNADVTKLQQLATNTNGKAYFVNSTDALISELLSNESYKPIQKSDKNTVPLIDWKYLLGFLVLTLSAEWFLRKYNGLI</sequence>
<dbReference type="AlphaFoldDB" id="A0A4Q9FQQ5"/>
<proteinExistence type="predicted"/>
<protein>
    <submittedName>
        <fullName evidence="2">VWA domain-containing protein</fullName>
    </submittedName>
</protein>
<feature type="transmembrane region" description="Helical" evidence="1">
    <location>
        <begin position="36"/>
        <end position="54"/>
    </location>
</feature>
<keyword evidence="3" id="KW-1185">Reference proteome</keyword>
<evidence type="ECO:0000313" key="2">
    <source>
        <dbReference type="EMBL" id="TBN17700.1"/>
    </source>
</evidence>
<evidence type="ECO:0000313" key="3">
    <source>
        <dbReference type="Proteomes" id="UP000292372"/>
    </source>
</evidence>
<keyword evidence="1" id="KW-0812">Transmembrane</keyword>
<feature type="transmembrane region" description="Helical" evidence="1">
    <location>
        <begin position="6"/>
        <end position="24"/>
    </location>
</feature>
<organism evidence="2 3">
    <name type="scientific">Hyunsoonleella pacifica</name>
    <dbReference type="NCBI Taxonomy" id="1080224"/>
    <lineage>
        <taxon>Bacteria</taxon>
        <taxon>Pseudomonadati</taxon>
        <taxon>Bacteroidota</taxon>
        <taxon>Flavobacteriia</taxon>
        <taxon>Flavobacteriales</taxon>
        <taxon>Flavobacteriaceae</taxon>
    </lineage>
</organism>
<keyword evidence="1" id="KW-1133">Transmembrane helix</keyword>
<dbReference type="PANTHER" id="PTHR37947:SF1">
    <property type="entry name" value="BLL2462 PROTEIN"/>
    <property type="match status" value="1"/>
</dbReference>
<accession>A0A4Q9FQQ5</accession>
<comment type="caution">
    <text evidence="2">The sequence shown here is derived from an EMBL/GenBank/DDBJ whole genome shotgun (WGS) entry which is preliminary data.</text>
</comment>
<dbReference type="PANTHER" id="PTHR37947">
    <property type="entry name" value="BLL2462 PROTEIN"/>
    <property type="match status" value="1"/>
</dbReference>
<dbReference type="RefSeq" id="WP_130935990.1">
    <property type="nucleotide sequence ID" value="NZ_BMEE01000001.1"/>
</dbReference>